<feature type="region of interest" description="Disordered" evidence="9">
    <location>
        <begin position="83"/>
        <end position="126"/>
    </location>
</feature>
<comment type="subcellular location">
    <subcellularLocation>
        <location evidence="1">Nucleus</location>
    </subcellularLocation>
</comment>
<dbReference type="InterPro" id="IPR004827">
    <property type="entry name" value="bZIP"/>
</dbReference>
<feature type="compositionally biased region" description="Polar residues" evidence="9">
    <location>
        <begin position="84"/>
        <end position="100"/>
    </location>
</feature>
<evidence type="ECO:0000256" key="8">
    <source>
        <dbReference type="ARBA" id="ARBA00061369"/>
    </source>
</evidence>
<evidence type="ECO:0000256" key="4">
    <source>
        <dbReference type="ARBA" id="ARBA00023015"/>
    </source>
</evidence>
<comment type="caution">
    <text evidence="11">The sequence shown here is derived from an EMBL/GenBank/DDBJ whole genome shotgun (WGS) entry which is preliminary data.</text>
</comment>
<dbReference type="SMR" id="A0A2C9VYG8"/>
<evidence type="ECO:0000256" key="9">
    <source>
        <dbReference type="SAM" id="MobiDB-lite"/>
    </source>
</evidence>
<dbReference type="EMBL" id="CM004390">
    <property type="protein sequence ID" value="OAY51410.1"/>
    <property type="molecule type" value="Genomic_DNA"/>
</dbReference>
<dbReference type="SUPFAM" id="SSF57959">
    <property type="entry name" value="Leucine zipper domain"/>
    <property type="match status" value="1"/>
</dbReference>
<keyword evidence="5" id="KW-0238">DNA-binding</keyword>
<gene>
    <name evidence="11" type="ORF">MANES_04G004300v8</name>
</gene>
<evidence type="ECO:0000256" key="3">
    <source>
        <dbReference type="ARBA" id="ARBA00022682"/>
    </source>
</evidence>
<dbReference type="GO" id="GO:0009845">
    <property type="term" value="P:seed germination"/>
    <property type="evidence" value="ECO:0007669"/>
    <property type="project" value="UniProtKB-ARBA"/>
</dbReference>
<feature type="region of interest" description="Disordered" evidence="9">
    <location>
        <begin position="244"/>
        <end position="264"/>
    </location>
</feature>
<keyword evidence="6" id="KW-0804">Transcription</keyword>
<sequence length="352" mass="38813">MVVSESESIAYGRNGNTCPSHQQDQDSLKETSSVSPLAAAGAGEGGQSSSSLLSLTLNEIQHKSGKSFGSMNMDDFLANLWSVDENQGPSQPNQHQPTKDNNNNSNNSSNNGILNQPPLARQGSFSIPAPLCKKTVDEVWFEIQKDRPEHQNSTNTGPHEPPQRQLTLGEMTLEDFLVKAGVVREAPGSASSQQKIVNIPGIQNISLDAVLGMGQVMGIGFSAAHHQRIGNNFSAGNDFTSYQMFPSDASNGKHEEGQQQSKKRILDGPPEVVVERRQRRMIKNRESAARSRARKQAYTVELELELNQLKEENAKLKQLVEEIEQNQEEEVMPEKKGDNKLKSIRRTVSLSW</sequence>
<keyword evidence="12" id="KW-1185">Reference proteome</keyword>
<evidence type="ECO:0000256" key="5">
    <source>
        <dbReference type="ARBA" id="ARBA00023125"/>
    </source>
</evidence>
<evidence type="ECO:0000256" key="2">
    <source>
        <dbReference type="ARBA" id="ARBA00022553"/>
    </source>
</evidence>
<proteinExistence type="inferred from homology"/>
<dbReference type="InterPro" id="IPR043452">
    <property type="entry name" value="BZIP46-like"/>
</dbReference>
<dbReference type="GO" id="GO:0009651">
    <property type="term" value="P:response to salt stress"/>
    <property type="evidence" value="ECO:0007669"/>
    <property type="project" value="UniProtKB-ARBA"/>
</dbReference>
<protein>
    <recommendedName>
        <fullName evidence="10">BZIP domain-containing protein</fullName>
    </recommendedName>
</protein>
<evidence type="ECO:0000313" key="11">
    <source>
        <dbReference type="EMBL" id="OAY51410.1"/>
    </source>
</evidence>
<feature type="region of interest" description="Disordered" evidence="9">
    <location>
        <begin position="1"/>
        <end position="50"/>
    </location>
</feature>
<dbReference type="AlphaFoldDB" id="A0A2C9VYG8"/>
<dbReference type="GO" id="GO:0003700">
    <property type="term" value="F:DNA-binding transcription factor activity"/>
    <property type="evidence" value="ECO:0007669"/>
    <property type="project" value="InterPro"/>
</dbReference>
<feature type="domain" description="BZIP" evidence="10">
    <location>
        <begin position="274"/>
        <end position="326"/>
    </location>
</feature>
<dbReference type="PROSITE" id="PS50217">
    <property type="entry name" value="BZIP"/>
    <property type="match status" value="1"/>
</dbReference>
<dbReference type="FunFam" id="1.20.5.170:FF:000060">
    <property type="entry name" value="protein ABSCISIC ACID-INSENSITIVE 5 isoform X1"/>
    <property type="match status" value="1"/>
</dbReference>
<dbReference type="GO" id="GO:0009414">
    <property type="term" value="P:response to water deprivation"/>
    <property type="evidence" value="ECO:0007669"/>
    <property type="project" value="UniProtKB-ARBA"/>
</dbReference>
<dbReference type="GO" id="GO:0045893">
    <property type="term" value="P:positive regulation of DNA-templated transcription"/>
    <property type="evidence" value="ECO:0007669"/>
    <property type="project" value="InterPro"/>
</dbReference>
<keyword evidence="2" id="KW-0597">Phosphoprotein</keyword>
<evidence type="ECO:0000256" key="7">
    <source>
        <dbReference type="ARBA" id="ARBA00023242"/>
    </source>
</evidence>
<organism evidence="11 12">
    <name type="scientific">Manihot esculenta</name>
    <name type="common">Cassava</name>
    <name type="synonym">Jatropha manihot</name>
    <dbReference type="NCBI Taxonomy" id="3983"/>
    <lineage>
        <taxon>Eukaryota</taxon>
        <taxon>Viridiplantae</taxon>
        <taxon>Streptophyta</taxon>
        <taxon>Embryophyta</taxon>
        <taxon>Tracheophyta</taxon>
        <taxon>Spermatophyta</taxon>
        <taxon>Magnoliopsida</taxon>
        <taxon>eudicotyledons</taxon>
        <taxon>Gunneridae</taxon>
        <taxon>Pentapetalae</taxon>
        <taxon>rosids</taxon>
        <taxon>fabids</taxon>
        <taxon>Malpighiales</taxon>
        <taxon>Euphorbiaceae</taxon>
        <taxon>Crotonoideae</taxon>
        <taxon>Manihoteae</taxon>
        <taxon>Manihot</taxon>
    </lineage>
</organism>
<dbReference type="SMART" id="SM00338">
    <property type="entry name" value="BRLZ"/>
    <property type="match status" value="1"/>
</dbReference>
<keyword evidence="7" id="KW-0539">Nucleus</keyword>
<feature type="compositionally biased region" description="Basic and acidic residues" evidence="9">
    <location>
        <begin position="332"/>
        <end position="341"/>
    </location>
</feature>
<evidence type="ECO:0000259" key="10">
    <source>
        <dbReference type="PROSITE" id="PS50217"/>
    </source>
</evidence>
<dbReference type="CDD" id="cd14707">
    <property type="entry name" value="bZIP_plant_BZIP46"/>
    <property type="match status" value="1"/>
</dbReference>
<dbReference type="GO" id="GO:0005634">
    <property type="term" value="C:nucleus"/>
    <property type="evidence" value="ECO:0000318"/>
    <property type="project" value="GO_Central"/>
</dbReference>
<dbReference type="PANTHER" id="PTHR22952:SF395">
    <property type="entry name" value="ABSCISIC ACID-INSENSITIVE 5-LIKE PROTEIN 1"/>
    <property type="match status" value="1"/>
</dbReference>
<dbReference type="OMA" id="FRIKKRI"/>
<dbReference type="Pfam" id="PF00170">
    <property type="entry name" value="bZIP_1"/>
    <property type="match status" value="1"/>
</dbReference>
<evidence type="ECO:0000256" key="1">
    <source>
        <dbReference type="ARBA" id="ARBA00004123"/>
    </source>
</evidence>
<keyword evidence="4" id="KW-0805">Transcription regulation</keyword>
<keyword evidence="3" id="KW-0938">Abscisic acid signaling pathway</keyword>
<dbReference type="PROSITE" id="PS00036">
    <property type="entry name" value="BZIP_BASIC"/>
    <property type="match status" value="1"/>
</dbReference>
<feature type="compositionally biased region" description="Low complexity" evidence="9">
    <location>
        <begin position="101"/>
        <end position="111"/>
    </location>
</feature>
<evidence type="ECO:0000313" key="12">
    <source>
        <dbReference type="Proteomes" id="UP000091857"/>
    </source>
</evidence>
<dbReference type="GO" id="GO:0009738">
    <property type="term" value="P:abscisic acid-activated signaling pathway"/>
    <property type="evidence" value="ECO:0007669"/>
    <property type="project" value="UniProtKB-KW"/>
</dbReference>
<dbReference type="Gramene" id="Manes.04G004300.3.v8.1">
    <property type="protein sequence ID" value="Manes.04G004300.3.v8.1.CDS"/>
    <property type="gene ID" value="Manes.04G004300.v8.1"/>
</dbReference>
<dbReference type="Gramene" id="Manes.04G004300.1.v8.1">
    <property type="protein sequence ID" value="Manes.04G004300.1.v8.1.CDS"/>
    <property type="gene ID" value="Manes.04G004300.v8.1"/>
</dbReference>
<dbReference type="OrthoDB" id="644067at2759"/>
<dbReference type="Gene3D" id="1.20.5.170">
    <property type="match status" value="1"/>
</dbReference>
<feature type="region of interest" description="Disordered" evidence="9">
    <location>
        <begin position="325"/>
        <end position="352"/>
    </location>
</feature>
<evidence type="ECO:0000256" key="6">
    <source>
        <dbReference type="ARBA" id="ARBA00023163"/>
    </source>
</evidence>
<reference evidence="12" key="1">
    <citation type="journal article" date="2016" name="Nat. Biotechnol.">
        <title>Sequencing wild and cultivated cassava and related species reveals extensive interspecific hybridization and genetic diversity.</title>
        <authorList>
            <person name="Bredeson J.V."/>
            <person name="Lyons J.B."/>
            <person name="Prochnik S.E."/>
            <person name="Wu G.A."/>
            <person name="Ha C.M."/>
            <person name="Edsinger-Gonzales E."/>
            <person name="Grimwood J."/>
            <person name="Schmutz J."/>
            <person name="Rabbi I.Y."/>
            <person name="Egesi C."/>
            <person name="Nauluvula P."/>
            <person name="Lebot V."/>
            <person name="Ndunguru J."/>
            <person name="Mkamilo G."/>
            <person name="Bart R.S."/>
            <person name="Setter T.L."/>
            <person name="Gleadow R.M."/>
            <person name="Kulakow P."/>
            <person name="Ferguson M.E."/>
            <person name="Rounsley S."/>
            <person name="Rokhsar D.S."/>
        </authorList>
    </citation>
    <scope>NUCLEOTIDE SEQUENCE [LARGE SCALE GENOMIC DNA]</scope>
    <source>
        <strain evidence="12">cv. AM560-2</strain>
    </source>
</reference>
<feature type="compositionally biased region" description="Low complexity" evidence="9">
    <location>
        <begin position="35"/>
        <end position="50"/>
    </location>
</feature>
<comment type="similarity">
    <text evidence="8">Belongs to the bZIP family. ABI5 subfamily.</text>
</comment>
<dbReference type="GO" id="GO:0043565">
    <property type="term" value="F:sequence-specific DNA binding"/>
    <property type="evidence" value="ECO:0007669"/>
    <property type="project" value="UniProtKB-ARBA"/>
</dbReference>
<dbReference type="Proteomes" id="UP000091857">
    <property type="component" value="Chromosome 4"/>
</dbReference>
<dbReference type="STRING" id="3983.A0A2C9VYG8"/>
<dbReference type="PANTHER" id="PTHR22952">
    <property type="entry name" value="CAMP-RESPONSE ELEMENT BINDING PROTEIN-RELATED"/>
    <property type="match status" value="1"/>
</dbReference>
<name>A0A2C9VYG8_MANES</name>
<dbReference type="InterPro" id="IPR046347">
    <property type="entry name" value="bZIP_sf"/>
</dbReference>
<accession>A0A2C9VYG8</accession>